<sequence length="358" mass="39657">MIRYCFFALLLATACFLACSDDIITPENEVRDFSRLYISFEEYGTSSVGIPDINIRIIGRADSVDFDFDETGYVSQARGGGVIYFNPFLQAVMHASYNTTEQRDSALYVVNINNQAILNNSASMSSPFFKKIRGLTYHRASDALFVVNSDGNRSGIFVVNRPTSVDATRKPFKQFFTGDLPMWGAAYSANRLFVSKQGENGGIYVFEDIATRGVNTADSTANISPARTLAIEDARNLHGIFYDTLHNVLAVTDYTDGQTVGTGRILIFDSFSTMISNQQITPTRIITGPATMLTQPVDVALDTRENGQYLYVADRSRRILRFRLSDNGNVEPEQNLPTPGTPVGLALDTRDDSTLPRF</sequence>
<dbReference type="PROSITE" id="PS51257">
    <property type="entry name" value="PROKAR_LIPOPROTEIN"/>
    <property type="match status" value="1"/>
</dbReference>
<dbReference type="SUPFAM" id="SSF63825">
    <property type="entry name" value="YWTD domain"/>
    <property type="match status" value="1"/>
</dbReference>
<dbReference type="EMBL" id="CP117880">
    <property type="protein sequence ID" value="WDF67536.1"/>
    <property type="molecule type" value="Genomic_DNA"/>
</dbReference>
<keyword evidence="2" id="KW-0732">Signal</keyword>
<evidence type="ECO:0000313" key="4">
    <source>
        <dbReference type="Proteomes" id="UP001221558"/>
    </source>
</evidence>
<evidence type="ECO:0000256" key="2">
    <source>
        <dbReference type="SAM" id="SignalP"/>
    </source>
</evidence>
<feature type="chain" id="PRO_5046094345" evidence="2">
    <location>
        <begin position="21"/>
        <end position="358"/>
    </location>
</feature>
<evidence type="ECO:0000313" key="3">
    <source>
        <dbReference type="EMBL" id="WDF67536.1"/>
    </source>
</evidence>
<name>A0ABY7WD03_9SPHI</name>
<dbReference type="Proteomes" id="UP001221558">
    <property type="component" value="Chromosome"/>
</dbReference>
<proteinExistence type="predicted"/>
<dbReference type="RefSeq" id="WP_274266264.1">
    <property type="nucleotide sequence ID" value="NZ_CP117880.1"/>
</dbReference>
<organism evidence="3 4">
    <name type="scientific">Sphingobacterium oryzagri</name>
    <dbReference type="NCBI Taxonomy" id="3025669"/>
    <lineage>
        <taxon>Bacteria</taxon>
        <taxon>Pseudomonadati</taxon>
        <taxon>Bacteroidota</taxon>
        <taxon>Sphingobacteriia</taxon>
        <taxon>Sphingobacteriales</taxon>
        <taxon>Sphingobacteriaceae</taxon>
        <taxon>Sphingobacterium</taxon>
    </lineage>
</organism>
<feature type="signal peptide" evidence="2">
    <location>
        <begin position="1"/>
        <end position="20"/>
    </location>
</feature>
<keyword evidence="4" id="KW-1185">Reference proteome</keyword>
<feature type="region of interest" description="Disordered" evidence="1">
    <location>
        <begin position="328"/>
        <end position="358"/>
    </location>
</feature>
<protein>
    <submittedName>
        <fullName evidence="3">Uncharacterized protein</fullName>
    </submittedName>
</protein>
<feature type="compositionally biased region" description="Basic and acidic residues" evidence="1">
    <location>
        <begin position="348"/>
        <end position="358"/>
    </location>
</feature>
<accession>A0ABY7WD03</accession>
<gene>
    <name evidence="3" type="ORF">PQ465_14650</name>
</gene>
<reference evidence="3 4" key="1">
    <citation type="submission" date="2023-02" db="EMBL/GenBank/DDBJ databases">
        <title>Genome sequence of Sphingobacterium sp. KACC 22765.</title>
        <authorList>
            <person name="Kim S."/>
            <person name="Heo J."/>
            <person name="Kwon S.-W."/>
        </authorList>
    </citation>
    <scope>NUCLEOTIDE SEQUENCE [LARGE SCALE GENOMIC DNA]</scope>
    <source>
        <strain evidence="3 4">KACC 22765</strain>
    </source>
</reference>
<evidence type="ECO:0000256" key="1">
    <source>
        <dbReference type="SAM" id="MobiDB-lite"/>
    </source>
</evidence>